<gene>
    <name evidence="1" type="ORF">EAG_00254</name>
</gene>
<dbReference type="InParanoid" id="E2AT21"/>
<accession>E2AT21</accession>
<feature type="non-terminal residue" evidence="1">
    <location>
        <position position="130"/>
    </location>
</feature>
<protein>
    <submittedName>
        <fullName evidence="1">Retrovirus-related Pol polyprotein from transposon TNT 1-94</fullName>
    </submittedName>
</protein>
<name>E2AT21_CAMFO</name>
<evidence type="ECO:0000313" key="2">
    <source>
        <dbReference type="Proteomes" id="UP000000311"/>
    </source>
</evidence>
<dbReference type="Proteomes" id="UP000000311">
    <property type="component" value="Unassembled WGS sequence"/>
</dbReference>
<feature type="non-terminal residue" evidence="1">
    <location>
        <position position="1"/>
    </location>
</feature>
<dbReference type="OMA" id="CKMDEDM"/>
<dbReference type="EMBL" id="GL442454">
    <property type="protein sequence ID" value="EFN63418.1"/>
    <property type="molecule type" value="Genomic_DNA"/>
</dbReference>
<proteinExistence type="predicted"/>
<dbReference type="PANTHER" id="PTHR47481:SF14">
    <property type="entry name" value="RETROTRANSPOSON COPIA-LIKE N-TERMINAL DOMAIN-CONTAINING PROTEIN"/>
    <property type="match status" value="1"/>
</dbReference>
<organism evidence="2">
    <name type="scientific">Camponotus floridanus</name>
    <name type="common">Florida carpenter ant</name>
    <dbReference type="NCBI Taxonomy" id="104421"/>
    <lineage>
        <taxon>Eukaryota</taxon>
        <taxon>Metazoa</taxon>
        <taxon>Ecdysozoa</taxon>
        <taxon>Arthropoda</taxon>
        <taxon>Hexapoda</taxon>
        <taxon>Insecta</taxon>
        <taxon>Pterygota</taxon>
        <taxon>Neoptera</taxon>
        <taxon>Endopterygota</taxon>
        <taxon>Hymenoptera</taxon>
        <taxon>Apocrita</taxon>
        <taxon>Aculeata</taxon>
        <taxon>Formicoidea</taxon>
        <taxon>Formicidae</taxon>
        <taxon>Formicinae</taxon>
        <taxon>Camponotus</taxon>
    </lineage>
</organism>
<sequence>DLWPYVDGTMERPATNADSWTKNDSKALALISLSVTHGQLNHIKKATTSKQAWDCLKDVFESRGPVRKAALYKQLLRIEKKPNTTMTQYVSDFTRKAEQLEEAGIEIPDELLSIMLLGSLPPEFENFSVA</sequence>
<evidence type="ECO:0000313" key="1">
    <source>
        <dbReference type="EMBL" id="EFN63418.1"/>
    </source>
</evidence>
<dbReference type="AlphaFoldDB" id="E2AT21"/>
<reference evidence="1 2" key="1">
    <citation type="journal article" date="2010" name="Science">
        <title>Genomic comparison of the ants Camponotus floridanus and Harpegnathos saltator.</title>
        <authorList>
            <person name="Bonasio R."/>
            <person name="Zhang G."/>
            <person name="Ye C."/>
            <person name="Mutti N.S."/>
            <person name="Fang X."/>
            <person name="Qin N."/>
            <person name="Donahue G."/>
            <person name="Yang P."/>
            <person name="Li Q."/>
            <person name="Li C."/>
            <person name="Zhang P."/>
            <person name="Huang Z."/>
            <person name="Berger S.L."/>
            <person name="Reinberg D."/>
            <person name="Wang J."/>
            <person name="Liebig J."/>
        </authorList>
    </citation>
    <scope>NUCLEOTIDE SEQUENCE [LARGE SCALE GENOMIC DNA]</scope>
    <source>
        <strain evidence="2">C129</strain>
    </source>
</reference>
<keyword evidence="2" id="KW-1185">Reference proteome</keyword>
<dbReference type="PANTHER" id="PTHR47481">
    <property type="match status" value="1"/>
</dbReference>
<dbReference type="Pfam" id="PF14223">
    <property type="entry name" value="Retrotran_gag_2"/>
    <property type="match status" value="1"/>
</dbReference>